<dbReference type="AlphaFoldDB" id="A0A2A9MQN8"/>
<comment type="caution">
    <text evidence="2">The sequence shown here is derived from an EMBL/GenBank/DDBJ whole genome shotgun (WGS) entry which is preliminary data.</text>
</comment>
<evidence type="ECO:0000313" key="2">
    <source>
        <dbReference type="EMBL" id="PFH38643.1"/>
    </source>
</evidence>
<feature type="region of interest" description="Disordered" evidence="1">
    <location>
        <begin position="342"/>
        <end position="376"/>
    </location>
</feature>
<dbReference type="GeneID" id="40306047"/>
<feature type="region of interest" description="Disordered" evidence="1">
    <location>
        <begin position="1"/>
        <end position="64"/>
    </location>
</feature>
<evidence type="ECO:0000256" key="1">
    <source>
        <dbReference type="SAM" id="MobiDB-lite"/>
    </source>
</evidence>
<feature type="region of interest" description="Disordered" evidence="1">
    <location>
        <begin position="100"/>
        <end position="150"/>
    </location>
</feature>
<feature type="region of interest" description="Disordered" evidence="1">
    <location>
        <begin position="182"/>
        <end position="202"/>
    </location>
</feature>
<dbReference type="RefSeq" id="XP_029222652.1">
    <property type="nucleotide sequence ID" value="XM_029359739.1"/>
</dbReference>
<feature type="compositionally biased region" description="Basic and acidic residues" evidence="1">
    <location>
        <begin position="120"/>
        <end position="134"/>
    </location>
</feature>
<feature type="compositionally biased region" description="Basic residues" evidence="1">
    <location>
        <begin position="31"/>
        <end position="41"/>
    </location>
</feature>
<dbReference type="EMBL" id="NWUJ01000001">
    <property type="protein sequence ID" value="PFH38643.1"/>
    <property type="molecule type" value="Genomic_DNA"/>
</dbReference>
<reference evidence="2 3" key="1">
    <citation type="submission" date="2017-09" db="EMBL/GenBank/DDBJ databases">
        <title>Genome sequencing of Besnoitia besnoiti strain Bb-Ger1.</title>
        <authorList>
            <person name="Schares G."/>
            <person name="Venepally P."/>
            <person name="Lorenzi H.A."/>
        </authorList>
    </citation>
    <scope>NUCLEOTIDE SEQUENCE [LARGE SCALE GENOMIC DNA]</scope>
    <source>
        <strain evidence="2 3">Bb-Ger1</strain>
    </source>
</reference>
<dbReference type="KEGG" id="bbes:BESB_009850"/>
<feature type="compositionally biased region" description="Polar residues" evidence="1">
    <location>
        <begin position="44"/>
        <end position="61"/>
    </location>
</feature>
<feature type="region of interest" description="Disordered" evidence="1">
    <location>
        <begin position="649"/>
        <end position="711"/>
    </location>
</feature>
<proteinExistence type="predicted"/>
<feature type="compositionally biased region" description="Basic residues" evidence="1">
    <location>
        <begin position="100"/>
        <end position="109"/>
    </location>
</feature>
<name>A0A2A9MQN8_BESBE</name>
<gene>
    <name evidence="2" type="ORF">BESB_009850</name>
</gene>
<sequence>MLRQLMRSSPRQLDSSSALSSNGKNGEERGRRRVGGRRGRARSLPSSVGRQSTLRSGQTTDPLELVERYGPGKEVLNDCRIVPPHLNEGHSSNAIAMIRQRPRPARPSHRSLSPSAAACSERKVKTPYDSDTTARRRSMPRTFTTREKRSSCTSASEALLRFRDSELTSSFSKTPNDEAFSKFSYGGRGPGARGGNSVSRSSTEVPLVTTSPAKTAQHLNVADTPLPPPLRMEITGRLATWNHGCHVRALHSSSSPLAYIDSPRSRSRTLQSGGQRSDDVSILKRGAEKATMLNIDVWLEPFRKRINTLSDICRDMVRDIELTINSRPPFRGSSIHIPAEEDHHQSLQDLPPCSSRSVGGSLPSCQQTPQELARHKKVPFQQTWTEAGENGHCEPYKRRLIPFLPGGEGHQVISKAESGAAEPGNNGSLRFPMYNKAGNAATAVSAARGSVPCYPMASTTVAFLSGEEEHARVAAFTKHLAEIAAILRITNPDAVKRKLFVAENCPFLIPPSEAEDFFAFSIILYSLTLPQNYRWNQGVYKLPPAVHALSWELNNALLRLCRAIPEDWLLDLYNVIPRNQRAGWQQLLQTVESQLEVFTQSYRKFEVEYCTHMAKLLRMVFEPLAVMCRESRVLLDKANTGPIEGVSWISYEPPRNRKHGRPSAFPAEQEETGRRRKDSPAQKFSGSPEQGDEKAAVTGDPLGARREQQRSRTAMMQYQRSSCFEAVCETNLLQRLYELYTTGRLSFDCDPVETFDPGVLYRAKRIRSFR</sequence>
<organism evidence="2 3">
    <name type="scientific">Besnoitia besnoiti</name>
    <name type="common">Apicomplexan protozoan</name>
    <dbReference type="NCBI Taxonomy" id="94643"/>
    <lineage>
        <taxon>Eukaryota</taxon>
        <taxon>Sar</taxon>
        <taxon>Alveolata</taxon>
        <taxon>Apicomplexa</taxon>
        <taxon>Conoidasida</taxon>
        <taxon>Coccidia</taxon>
        <taxon>Eucoccidiorida</taxon>
        <taxon>Eimeriorina</taxon>
        <taxon>Sarcocystidae</taxon>
        <taxon>Besnoitia</taxon>
    </lineage>
</organism>
<accession>A0A2A9MQN8</accession>
<protein>
    <submittedName>
        <fullName evidence="2">Uncharacterized protein</fullName>
    </submittedName>
</protein>
<dbReference type="OrthoDB" id="330223at2759"/>
<feature type="compositionally biased region" description="Polar residues" evidence="1">
    <location>
        <begin position="1"/>
        <end position="24"/>
    </location>
</feature>
<feature type="compositionally biased region" description="Polar residues" evidence="1">
    <location>
        <begin position="354"/>
        <end position="370"/>
    </location>
</feature>
<evidence type="ECO:0000313" key="3">
    <source>
        <dbReference type="Proteomes" id="UP000224006"/>
    </source>
</evidence>
<dbReference type="VEuPathDB" id="ToxoDB:BESB_009850"/>
<dbReference type="Proteomes" id="UP000224006">
    <property type="component" value="Chromosome I"/>
</dbReference>
<keyword evidence="3" id="KW-1185">Reference proteome</keyword>